<evidence type="ECO:0000256" key="5">
    <source>
        <dbReference type="ARBA" id="ARBA00022859"/>
    </source>
</evidence>
<evidence type="ECO:0000256" key="7">
    <source>
        <dbReference type="SAM" id="Coils"/>
    </source>
</evidence>
<dbReference type="PANTHER" id="PTHR25465:SF14">
    <property type="entry name" value="E3 UBIQUITIN-PROTEIN LIGASE TRIM65"/>
    <property type="match status" value="1"/>
</dbReference>
<feature type="domain" description="B30.2/SPRY" evidence="9">
    <location>
        <begin position="331"/>
        <end position="525"/>
    </location>
</feature>
<dbReference type="SUPFAM" id="SSF57845">
    <property type="entry name" value="B-box zinc-binding domain"/>
    <property type="match status" value="1"/>
</dbReference>
<dbReference type="Proteomes" id="UP000515159">
    <property type="component" value="Chromosome 10"/>
</dbReference>
<name>A0A6P8SDA0_GEOSA</name>
<reference evidence="11" key="1">
    <citation type="submission" date="2025-08" db="UniProtKB">
        <authorList>
            <consortium name="RefSeq"/>
        </authorList>
    </citation>
    <scope>IDENTIFICATION</scope>
</reference>
<dbReference type="PROSITE" id="PS50089">
    <property type="entry name" value="ZF_RING_2"/>
    <property type="match status" value="1"/>
</dbReference>
<evidence type="ECO:0000256" key="1">
    <source>
        <dbReference type="ARBA" id="ARBA00022588"/>
    </source>
</evidence>
<dbReference type="SUPFAM" id="SSF57850">
    <property type="entry name" value="RING/U-box"/>
    <property type="match status" value="1"/>
</dbReference>
<dbReference type="InterPro" id="IPR058030">
    <property type="entry name" value="TRIM8/14/16/25/29/45/65_CC"/>
</dbReference>
<dbReference type="InterPro" id="IPR006574">
    <property type="entry name" value="PRY"/>
</dbReference>
<dbReference type="InterPro" id="IPR003879">
    <property type="entry name" value="Butyrophylin_SPRY"/>
</dbReference>
<keyword evidence="7" id="KW-0175">Coiled coil</keyword>
<dbReference type="PROSITE" id="PS00518">
    <property type="entry name" value="ZF_RING_1"/>
    <property type="match status" value="1"/>
</dbReference>
<keyword evidence="10" id="KW-1185">Reference proteome</keyword>
<gene>
    <name evidence="11" type="primary">LOC117367593</name>
</gene>
<dbReference type="Gene3D" id="2.60.120.920">
    <property type="match status" value="1"/>
</dbReference>
<keyword evidence="2" id="KW-0479">Metal-binding</keyword>
<feature type="coiled-coil region" evidence="7">
    <location>
        <begin position="158"/>
        <end position="185"/>
    </location>
</feature>
<organism evidence="10 11">
    <name type="scientific">Geotrypetes seraphini</name>
    <name type="common">Gaboon caecilian</name>
    <name type="synonym">Caecilia seraphini</name>
    <dbReference type="NCBI Taxonomy" id="260995"/>
    <lineage>
        <taxon>Eukaryota</taxon>
        <taxon>Metazoa</taxon>
        <taxon>Chordata</taxon>
        <taxon>Craniata</taxon>
        <taxon>Vertebrata</taxon>
        <taxon>Euteleostomi</taxon>
        <taxon>Amphibia</taxon>
        <taxon>Gymnophiona</taxon>
        <taxon>Geotrypetes</taxon>
    </lineage>
</organism>
<dbReference type="Pfam" id="PF13445">
    <property type="entry name" value="zf-RING_UBOX"/>
    <property type="match status" value="1"/>
</dbReference>
<dbReference type="GO" id="GO:0008270">
    <property type="term" value="F:zinc ion binding"/>
    <property type="evidence" value="ECO:0007669"/>
    <property type="project" value="UniProtKB-KW"/>
</dbReference>
<dbReference type="SMART" id="SM00184">
    <property type="entry name" value="RING"/>
    <property type="match status" value="1"/>
</dbReference>
<evidence type="ECO:0000313" key="10">
    <source>
        <dbReference type="Proteomes" id="UP000515159"/>
    </source>
</evidence>
<dbReference type="InterPro" id="IPR013320">
    <property type="entry name" value="ConA-like_dom_sf"/>
</dbReference>
<dbReference type="GO" id="GO:0005737">
    <property type="term" value="C:cytoplasm"/>
    <property type="evidence" value="ECO:0007669"/>
    <property type="project" value="UniProtKB-ARBA"/>
</dbReference>
<dbReference type="FunCoup" id="A0A6P8SDA0">
    <property type="interactions" value="1430"/>
</dbReference>
<dbReference type="Gene3D" id="3.30.160.60">
    <property type="entry name" value="Classic Zinc Finger"/>
    <property type="match status" value="1"/>
</dbReference>
<dbReference type="Gene3D" id="3.30.40.10">
    <property type="entry name" value="Zinc/RING finger domain, C3HC4 (zinc finger)"/>
    <property type="match status" value="1"/>
</dbReference>
<dbReference type="PRINTS" id="PR01407">
    <property type="entry name" value="BUTYPHLNCDUF"/>
</dbReference>
<dbReference type="SMART" id="SM00589">
    <property type="entry name" value="PRY"/>
    <property type="match status" value="1"/>
</dbReference>
<dbReference type="Pfam" id="PF13765">
    <property type="entry name" value="PRY"/>
    <property type="match status" value="1"/>
</dbReference>
<dbReference type="Pfam" id="PF00622">
    <property type="entry name" value="SPRY"/>
    <property type="match status" value="1"/>
</dbReference>
<dbReference type="KEGG" id="gsh:117367593"/>
<dbReference type="InterPro" id="IPR017907">
    <property type="entry name" value="Znf_RING_CS"/>
</dbReference>
<evidence type="ECO:0000256" key="4">
    <source>
        <dbReference type="ARBA" id="ARBA00022833"/>
    </source>
</evidence>
<dbReference type="GeneID" id="117367593"/>
<feature type="domain" description="RING-type" evidence="8">
    <location>
        <begin position="18"/>
        <end position="65"/>
    </location>
</feature>
<evidence type="ECO:0000313" key="11">
    <source>
        <dbReference type="RefSeq" id="XP_033816177.1"/>
    </source>
</evidence>
<sequence length="528" mass="59613">MAASSGLLPDELREKLSCAICLELYKDPGTLPCGHSFCRRCVSDHWDSKEKEASWNGTFTCPTCRQAYRKRPEFQRSVSLHSLVEGVPTAGGQGFRSSPCQAAAGPRCARHRRPLELYCRTEKRCICCECTVGECQEHKRALCGDERRVREEVLKERLLKNESQLKCTEVEIQELETQMTTYRDTSERSIIGISGRFDQLQKALETCKNLVVQGMEMETATVLEKAKEKQAVLQSRLDALGQYQQQAEELLQYTDDVVFLEAFSFLPALGNSESLTNIMFNSTSKVEAVTAVLSELSRLIEKELPNVVHPGAAGAKTQGLSEVKTRAALKMEPSFRPKSERRTQLLLNYRNLTFDPNTAHKYIQLSKENQEAKHTISVTTHYPAHPERFESCWQVLCTESFGEGCHYWEVEVSEYFVYVGVAYGNVERKKKCKTATIGQNGSSWSLQLQQNCYVAWANGKEWKLDAPLYSCIGVHLDFLAGTLSFYGIEDKMELLHTFHSVFSAPLYPACWIGENVVVTLCQLPLSDN</sequence>
<accession>A0A6P8SDA0</accession>
<dbReference type="CDD" id="cd19835">
    <property type="entry name" value="Bbox2_TRIM65_C-IV"/>
    <property type="match status" value="1"/>
</dbReference>
<dbReference type="InterPro" id="IPR001841">
    <property type="entry name" value="Znf_RING"/>
</dbReference>
<evidence type="ECO:0000256" key="6">
    <source>
        <dbReference type="PROSITE-ProRule" id="PRU00175"/>
    </source>
</evidence>
<protein>
    <submittedName>
        <fullName evidence="11">Tripartite motif-containing protein 65-like</fullName>
    </submittedName>
</protein>
<dbReference type="InterPro" id="IPR027370">
    <property type="entry name" value="Znf-RING_euk"/>
</dbReference>
<dbReference type="InterPro" id="IPR013083">
    <property type="entry name" value="Znf_RING/FYVE/PHD"/>
</dbReference>
<dbReference type="PANTHER" id="PTHR25465">
    <property type="entry name" value="B-BOX DOMAIN CONTAINING"/>
    <property type="match status" value="1"/>
</dbReference>
<dbReference type="InterPro" id="IPR001870">
    <property type="entry name" value="B30.2/SPRY"/>
</dbReference>
<dbReference type="SMART" id="SM00449">
    <property type="entry name" value="SPRY"/>
    <property type="match status" value="1"/>
</dbReference>
<evidence type="ECO:0000256" key="2">
    <source>
        <dbReference type="ARBA" id="ARBA00022723"/>
    </source>
</evidence>
<keyword evidence="1" id="KW-0399">Innate immunity</keyword>
<dbReference type="RefSeq" id="XP_033816177.1">
    <property type="nucleotide sequence ID" value="XM_033960286.1"/>
</dbReference>
<evidence type="ECO:0000256" key="3">
    <source>
        <dbReference type="ARBA" id="ARBA00022771"/>
    </source>
</evidence>
<dbReference type="InParanoid" id="A0A6P8SDA0"/>
<dbReference type="AlphaFoldDB" id="A0A6P8SDA0"/>
<dbReference type="InterPro" id="IPR051051">
    <property type="entry name" value="E3_ubiq-ligase_TRIM/RNF"/>
</dbReference>
<dbReference type="InterPro" id="IPR003877">
    <property type="entry name" value="SPRY_dom"/>
</dbReference>
<evidence type="ECO:0000259" key="8">
    <source>
        <dbReference type="PROSITE" id="PS50089"/>
    </source>
</evidence>
<dbReference type="SUPFAM" id="SSF49899">
    <property type="entry name" value="Concanavalin A-like lectins/glucanases"/>
    <property type="match status" value="1"/>
</dbReference>
<dbReference type="OrthoDB" id="6270329at2759"/>
<keyword evidence="3 6" id="KW-0863">Zinc-finger</keyword>
<dbReference type="GO" id="GO:0045087">
    <property type="term" value="P:innate immune response"/>
    <property type="evidence" value="ECO:0007669"/>
    <property type="project" value="UniProtKB-KW"/>
</dbReference>
<dbReference type="InterPro" id="IPR043136">
    <property type="entry name" value="B30.2/SPRY_sf"/>
</dbReference>
<keyword evidence="4" id="KW-0862">Zinc</keyword>
<proteinExistence type="predicted"/>
<dbReference type="Pfam" id="PF25600">
    <property type="entry name" value="TRIM_CC"/>
    <property type="match status" value="1"/>
</dbReference>
<keyword evidence="5" id="KW-0391">Immunity</keyword>
<dbReference type="PROSITE" id="PS50188">
    <property type="entry name" value="B302_SPRY"/>
    <property type="match status" value="1"/>
</dbReference>
<evidence type="ECO:0000259" key="9">
    <source>
        <dbReference type="PROSITE" id="PS50188"/>
    </source>
</evidence>